<evidence type="ECO:0000313" key="1">
    <source>
        <dbReference type="EMBL" id="KAG5453011.1"/>
    </source>
</evidence>
<organism evidence="1 2">
    <name type="scientific">Clonorchis sinensis</name>
    <name type="common">Chinese liver fluke</name>
    <dbReference type="NCBI Taxonomy" id="79923"/>
    <lineage>
        <taxon>Eukaryota</taxon>
        <taxon>Metazoa</taxon>
        <taxon>Spiralia</taxon>
        <taxon>Lophotrochozoa</taxon>
        <taxon>Platyhelminthes</taxon>
        <taxon>Trematoda</taxon>
        <taxon>Digenea</taxon>
        <taxon>Opisthorchiida</taxon>
        <taxon>Opisthorchiata</taxon>
        <taxon>Opisthorchiidae</taxon>
        <taxon>Clonorchis</taxon>
    </lineage>
</organism>
<name>A0A419PYH7_CLOSI</name>
<accession>A0A419PYH7</accession>
<dbReference type="OrthoDB" id="10051416at2759"/>
<comment type="caution">
    <text evidence="1">The sequence shown here is derived from an EMBL/GenBank/DDBJ whole genome shotgun (WGS) entry which is preliminary data.</text>
</comment>
<reference evidence="1 2" key="1">
    <citation type="journal article" date="2018" name="Biotechnol. Adv.">
        <title>Improved genomic resources and new bioinformatic workflow for the carcinogenic parasite Clonorchis sinensis: Biotechnological implications.</title>
        <authorList>
            <person name="Wang D."/>
            <person name="Korhonen P.K."/>
            <person name="Gasser R.B."/>
            <person name="Young N.D."/>
        </authorList>
    </citation>
    <scope>NUCLEOTIDE SEQUENCE [LARGE SCALE GENOMIC DNA]</scope>
    <source>
        <strain evidence="1">Cs-k2</strain>
    </source>
</reference>
<gene>
    <name evidence="1" type="ORF">CSKR_109430</name>
</gene>
<dbReference type="STRING" id="79923.A0A419PYH7"/>
<evidence type="ECO:0000313" key="2">
    <source>
        <dbReference type="Proteomes" id="UP000286415"/>
    </source>
</evidence>
<dbReference type="EMBL" id="NIRI02000013">
    <property type="protein sequence ID" value="KAG5453011.1"/>
    <property type="molecule type" value="Genomic_DNA"/>
</dbReference>
<reference evidence="1 2" key="2">
    <citation type="journal article" date="2021" name="Genomics">
        <title>High-quality reference genome for Clonorchis sinensis.</title>
        <authorList>
            <person name="Young N.D."/>
            <person name="Stroehlein A.J."/>
            <person name="Kinkar L."/>
            <person name="Wang T."/>
            <person name="Sohn W.M."/>
            <person name="Chang B.C.H."/>
            <person name="Kaur P."/>
            <person name="Weisz D."/>
            <person name="Dudchenko O."/>
            <person name="Aiden E.L."/>
            <person name="Korhonen P.K."/>
            <person name="Gasser R.B."/>
        </authorList>
    </citation>
    <scope>NUCLEOTIDE SEQUENCE [LARGE SCALE GENOMIC DNA]</scope>
    <source>
        <strain evidence="1">Cs-k2</strain>
    </source>
</reference>
<proteinExistence type="predicted"/>
<dbReference type="InParanoid" id="A0A419PYH7"/>
<protein>
    <submittedName>
        <fullName evidence="1">Uncharacterized protein</fullName>
    </submittedName>
</protein>
<dbReference type="AlphaFoldDB" id="A0A419PYH7"/>
<dbReference type="Proteomes" id="UP000286415">
    <property type="component" value="Unassembled WGS sequence"/>
</dbReference>
<keyword evidence="2" id="KW-1185">Reference proteome</keyword>
<sequence>MVRHTQHTSQPTQLLVLDTFFNGSTTENSLPNYSVTYSPTPTHTSYGSETTIVQHLKTSRFNCSNRPSLTAIQKNSPHCSLIHTSLRSTTSSAALWIVSGTFSDNLDKTIRKETDSTNATDIDQPPFLAISPAKHRRSHGDPTLEGIDANRLEMARWLWLEREFTDRNVRGSNPTSASRLPLSRLGQPGSIPALVLPSGGMAVRHRNRLNKHLLRSSLPPLGCGRSSGPRV</sequence>